<protein>
    <submittedName>
        <fullName evidence="1">Uncharacterized protein</fullName>
    </submittedName>
</protein>
<dbReference type="AlphaFoldDB" id="A0A512JGH4"/>
<dbReference type="Proteomes" id="UP000321750">
    <property type="component" value="Unassembled WGS sequence"/>
</dbReference>
<accession>A0A512JGH4</accession>
<reference evidence="1 2" key="1">
    <citation type="submission" date="2019-07" db="EMBL/GenBank/DDBJ databases">
        <title>Whole genome shotgun sequence of Methylobacterium gnaphalii NBRC 107716.</title>
        <authorList>
            <person name="Hosoyama A."/>
            <person name="Uohara A."/>
            <person name="Ohji S."/>
            <person name="Ichikawa N."/>
        </authorList>
    </citation>
    <scope>NUCLEOTIDE SEQUENCE [LARGE SCALE GENOMIC DNA]</scope>
    <source>
        <strain evidence="1 2">NBRC 107716</strain>
    </source>
</reference>
<dbReference type="EMBL" id="BJZV01000004">
    <property type="protein sequence ID" value="GEP09060.1"/>
    <property type="molecule type" value="Genomic_DNA"/>
</dbReference>
<comment type="caution">
    <text evidence="1">The sequence shown here is derived from an EMBL/GenBank/DDBJ whole genome shotgun (WGS) entry which is preliminary data.</text>
</comment>
<sequence>MQPYKVGSVAPVSSVMRSNALTAGRDARSRLQAWSAEMPFIITGTSLSGPRTATRLSPASAIVLAMKWDEEGLRDIQIAPPDAAPQCFRAFQAQLHGASRSGAWRRQNPPVPR</sequence>
<name>A0A512JGH4_9HYPH</name>
<evidence type="ECO:0000313" key="2">
    <source>
        <dbReference type="Proteomes" id="UP000321750"/>
    </source>
</evidence>
<gene>
    <name evidence="1" type="ORF">MGN01_09050</name>
</gene>
<organism evidence="1 2">
    <name type="scientific">Methylobacterium gnaphalii</name>
    <dbReference type="NCBI Taxonomy" id="1010610"/>
    <lineage>
        <taxon>Bacteria</taxon>
        <taxon>Pseudomonadati</taxon>
        <taxon>Pseudomonadota</taxon>
        <taxon>Alphaproteobacteria</taxon>
        <taxon>Hyphomicrobiales</taxon>
        <taxon>Methylobacteriaceae</taxon>
        <taxon>Methylobacterium</taxon>
    </lineage>
</organism>
<proteinExistence type="predicted"/>
<keyword evidence="2" id="KW-1185">Reference proteome</keyword>
<evidence type="ECO:0000313" key="1">
    <source>
        <dbReference type="EMBL" id="GEP09060.1"/>
    </source>
</evidence>